<keyword evidence="4" id="KW-0732">Signal</keyword>
<protein>
    <submittedName>
        <fullName evidence="5">Alpha/beta hydrolase</fullName>
    </submittedName>
</protein>
<evidence type="ECO:0000256" key="2">
    <source>
        <dbReference type="ARBA" id="ARBA00022963"/>
    </source>
</evidence>
<evidence type="ECO:0000313" key="5">
    <source>
        <dbReference type="EMBL" id="MBB1152872.1"/>
    </source>
</evidence>
<dbReference type="GO" id="GO:0016042">
    <property type="term" value="P:lipid catabolic process"/>
    <property type="evidence" value="ECO:0007669"/>
    <property type="project" value="UniProtKB-KW"/>
</dbReference>
<dbReference type="Gene3D" id="3.40.50.1820">
    <property type="entry name" value="alpha/beta hydrolase"/>
    <property type="match status" value="1"/>
</dbReference>
<keyword evidence="3" id="KW-0443">Lipid metabolism</keyword>
<dbReference type="EMBL" id="JACGZW010000002">
    <property type="protein sequence ID" value="MBB1152872.1"/>
    <property type="molecule type" value="Genomic_DNA"/>
</dbReference>
<dbReference type="InterPro" id="IPR029058">
    <property type="entry name" value="AB_hydrolase_fold"/>
</dbReference>
<dbReference type="Pfam" id="PF03403">
    <property type="entry name" value="PAF-AH_p_II"/>
    <property type="match status" value="1"/>
</dbReference>
<feature type="signal peptide" evidence="4">
    <location>
        <begin position="1"/>
        <end position="22"/>
    </location>
</feature>
<evidence type="ECO:0000256" key="4">
    <source>
        <dbReference type="SAM" id="SignalP"/>
    </source>
</evidence>
<comment type="caution">
    <text evidence="5">The sequence shown here is derived from an EMBL/GenBank/DDBJ whole genome shotgun (WGS) entry which is preliminary data.</text>
</comment>
<dbReference type="AlphaFoldDB" id="A0A7W3VU19"/>
<gene>
    <name evidence="5" type="ORF">H4281_07005</name>
</gene>
<dbReference type="Proteomes" id="UP000526734">
    <property type="component" value="Unassembled WGS sequence"/>
</dbReference>
<keyword evidence="6" id="KW-1185">Reference proteome</keyword>
<dbReference type="GO" id="GO:0003847">
    <property type="term" value="F:1-alkyl-2-acetylglycerophosphocholine esterase activity"/>
    <property type="evidence" value="ECO:0007669"/>
    <property type="project" value="TreeGrafter"/>
</dbReference>
<accession>A0A7W3VU19</accession>
<organism evidence="5 6">
    <name type="scientific">Amycolatopsis dendrobii</name>
    <dbReference type="NCBI Taxonomy" id="2760662"/>
    <lineage>
        <taxon>Bacteria</taxon>
        <taxon>Bacillati</taxon>
        <taxon>Actinomycetota</taxon>
        <taxon>Actinomycetes</taxon>
        <taxon>Pseudonocardiales</taxon>
        <taxon>Pseudonocardiaceae</taxon>
        <taxon>Amycolatopsis</taxon>
    </lineage>
</organism>
<keyword evidence="2" id="KW-0442">Lipid degradation</keyword>
<sequence length="388" mass="41682">MFRGLLAFVTASLLAGSTVPPAQSLVLDLPAPTGPHQIGVTALHLVDRTRTDPWDAKLGFRELMTTVFYPAADTHGYPLAPQMTPAAAGLFSAIDVPYLHPELPRSGVDWAATMTHAYTGAPAEPVRRPVVLYSPGFGDPRTLGTSVAEDLASHGYVVVTVDHPGETSEVELPGRMRTIKELPADPRTSPAVFRTMLTTRFADLRFTLDALESLAAGQNPDAEKRTLPHDLGRALDLRRVGMYGHGAGGAAATEALYEDRRVDAAADMDGYLDYLPDSPGQDGELLPVAAHGVHRAVLLLGTAGFRDARITRTWSALLAHRGGCTRWSQIDDAAHWALTDFGTEAPQLAAAGLMSSPDRNKLIGTIADAETVVRDRVLSFFDQHLRVS</sequence>
<reference evidence="5 6" key="1">
    <citation type="submission" date="2020-08" db="EMBL/GenBank/DDBJ databases">
        <title>Amycolatopsis sp. nov. DR6-1 isolated from Dendrobium heterocarpum.</title>
        <authorList>
            <person name="Tedsree N."/>
            <person name="Kuncharoen N."/>
            <person name="Likhitwitayawuid K."/>
            <person name="Tanasupawat S."/>
        </authorList>
    </citation>
    <scope>NUCLEOTIDE SEQUENCE [LARGE SCALE GENOMIC DNA]</scope>
    <source>
        <strain evidence="5 6">DR6-1</strain>
    </source>
</reference>
<dbReference type="PANTHER" id="PTHR10272">
    <property type="entry name" value="PLATELET-ACTIVATING FACTOR ACETYLHYDROLASE"/>
    <property type="match status" value="1"/>
</dbReference>
<name>A0A7W3VU19_9PSEU</name>
<evidence type="ECO:0000256" key="3">
    <source>
        <dbReference type="ARBA" id="ARBA00023098"/>
    </source>
</evidence>
<dbReference type="SUPFAM" id="SSF53474">
    <property type="entry name" value="alpha/beta-Hydrolases"/>
    <property type="match status" value="1"/>
</dbReference>
<keyword evidence="1 5" id="KW-0378">Hydrolase</keyword>
<evidence type="ECO:0000256" key="1">
    <source>
        <dbReference type="ARBA" id="ARBA00022801"/>
    </source>
</evidence>
<evidence type="ECO:0000313" key="6">
    <source>
        <dbReference type="Proteomes" id="UP000526734"/>
    </source>
</evidence>
<feature type="chain" id="PRO_5039006426" evidence="4">
    <location>
        <begin position="23"/>
        <end position="388"/>
    </location>
</feature>
<dbReference type="PANTHER" id="PTHR10272:SF0">
    <property type="entry name" value="PLATELET-ACTIVATING FACTOR ACETYLHYDROLASE"/>
    <property type="match status" value="1"/>
</dbReference>
<proteinExistence type="predicted"/>
<dbReference type="RefSeq" id="WP_182890013.1">
    <property type="nucleotide sequence ID" value="NZ_JACGZW010000002.1"/>
</dbReference>